<dbReference type="SUPFAM" id="SSF54292">
    <property type="entry name" value="2Fe-2S ferredoxin-like"/>
    <property type="match status" value="1"/>
</dbReference>
<keyword evidence="4" id="KW-0479">Metal-binding</keyword>
<dbReference type="Gene3D" id="2.40.30.10">
    <property type="entry name" value="Translation factors"/>
    <property type="match status" value="1"/>
</dbReference>
<dbReference type="InterPro" id="IPR050415">
    <property type="entry name" value="MRET"/>
</dbReference>
<dbReference type="SUPFAM" id="SSF52343">
    <property type="entry name" value="Ferredoxin reductase-like, C-terminal NADP-linked domain"/>
    <property type="match status" value="1"/>
</dbReference>
<dbReference type="Pfam" id="PF00111">
    <property type="entry name" value="Fer2"/>
    <property type="match status" value="1"/>
</dbReference>
<dbReference type="InterPro" id="IPR001433">
    <property type="entry name" value="OxRdtase_FAD/NAD-bd"/>
</dbReference>
<keyword evidence="3" id="KW-0001">2Fe-2S</keyword>
<dbReference type="PRINTS" id="PR00371">
    <property type="entry name" value="FPNCR"/>
</dbReference>
<dbReference type="Proteomes" id="UP001595476">
    <property type="component" value="Unassembled WGS sequence"/>
</dbReference>
<dbReference type="PANTHER" id="PTHR47354:SF6">
    <property type="entry name" value="NADH OXIDOREDUCTASE HCR"/>
    <property type="match status" value="1"/>
</dbReference>
<dbReference type="InterPro" id="IPR017927">
    <property type="entry name" value="FAD-bd_FR_type"/>
</dbReference>
<keyword evidence="6" id="KW-0560">Oxidoreductase</keyword>
<dbReference type="InterPro" id="IPR039261">
    <property type="entry name" value="FNR_nucleotide-bd"/>
</dbReference>
<evidence type="ECO:0000256" key="1">
    <source>
        <dbReference type="ARBA" id="ARBA00001974"/>
    </source>
</evidence>
<evidence type="ECO:0000256" key="8">
    <source>
        <dbReference type="ARBA" id="ARBA00023014"/>
    </source>
</evidence>
<dbReference type="Pfam" id="PF00175">
    <property type="entry name" value="NAD_binding_1"/>
    <property type="match status" value="1"/>
</dbReference>
<dbReference type="InterPro" id="IPR012675">
    <property type="entry name" value="Beta-grasp_dom_sf"/>
</dbReference>
<evidence type="ECO:0000313" key="14">
    <source>
        <dbReference type="Proteomes" id="UP001595476"/>
    </source>
</evidence>
<proteinExistence type="inferred from homology"/>
<reference evidence="14" key="1">
    <citation type="journal article" date="2019" name="Int. J. Syst. Evol. Microbiol.">
        <title>The Global Catalogue of Microorganisms (GCM) 10K type strain sequencing project: providing services to taxonomists for standard genome sequencing and annotation.</title>
        <authorList>
            <consortium name="The Broad Institute Genomics Platform"/>
            <consortium name="The Broad Institute Genome Sequencing Center for Infectious Disease"/>
            <person name="Wu L."/>
            <person name="Ma J."/>
        </authorList>
    </citation>
    <scope>NUCLEOTIDE SEQUENCE [LARGE SCALE GENOMIC DNA]</scope>
    <source>
        <strain evidence="14">KCTC 52438</strain>
    </source>
</reference>
<dbReference type="Gene3D" id="3.10.20.30">
    <property type="match status" value="1"/>
</dbReference>
<dbReference type="CDD" id="cd00207">
    <property type="entry name" value="fer2"/>
    <property type="match status" value="1"/>
</dbReference>
<dbReference type="EMBL" id="JBHRSZ010000007">
    <property type="protein sequence ID" value="MFC3152877.1"/>
    <property type="molecule type" value="Genomic_DNA"/>
</dbReference>
<evidence type="ECO:0000256" key="3">
    <source>
        <dbReference type="ARBA" id="ARBA00022714"/>
    </source>
</evidence>
<comment type="similarity">
    <text evidence="10">In the N-terminal section; belongs to the FAD-binding oxidoreductase type 6 family.</text>
</comment>
<feature type="domain" description="2Fe-2S ferredoxin-type" evidence="11">
    <location>
        <begin position="313"/>
        <end position="399"/>
    </location>
</feature>
<comment type="cofactor">
    <cofactor evidence="1">
        <name>FAD</name>
        <dbReference type="ChEBI" id="CHEBI:57692"/>
    </cofactor>
</comment>
<gene>
    <name evidence="13" type="ORF">ACFOEK_17695</name>
</gene>
<dbReference type="RefSeq" id="WP_386722799.1">
    <property type="nucleotide sequence ID" value="NZ_JBHRSZ010000007.1"/>
</dbReference>
<keyword evidence="8" id="KW-0411">Iron-sulfur</keyword>
<keyword evidence="7" id="KW-0408">Iron</keyword>
<dbReference type="InterPro" id="IPR017938">
    <property type="entry name" value="Riboflavin_synthase-like_b-brl"/>
</dbReference>
<evidence type="ECO:0000256" key="5">
    <source>
        <dbReference type="ARBA" id="ARBA00022827"/>
    </source>
</evidence>
<dbReference type="PROSITE" id="PS51384">
    <property type="entry name" value="FAD_FR"/>
    <property type="match status" value="1"/>
</dbReference>
<dbReference type="InterPro" id="IPR001041">
    <property type="entry name" value="2Fe-2S_ferredoxin-type"/>
</dbReference>
<evidence type="ECO:0000256" key="4">
    <source>
        <dbReference type="ARBA" id="ARBA00022723"/>
    </source>
</evidence>
<evidence type="ECO:0000256" key="7">
    <source>
        <dbReference type="ARBA" id="ARBA00023004"/>
    </source>
</evidence>
<accession>A0ABV7HNG6</accession>
<dbReference type="InterPro" id="IPR001709">
    <property type="entry name" value="Flavoprot_Pyr_Nucl_cyt_Rdtase"/>
</dbReference>
<evidence type="ECO:0000256" key="10">
    <source>
        <dbReference type="ARBA" id="ARBA00061434"/>
    </source>
</evidence>
<feature type="domain" description="FAD-binding FR-type" evidence="12">
    <location>
        <begin position="56"/>
        <end position="161"/>
    </location>
</feature>
<comment type="caution">
    <text evidence="13">The sequence shown here is derived from an EMBL/GenBank/DDBJ whole genome shotgun (WGS) entry which is preliminary data.</text>
</comment>
<dbReference type="PROSITE" id="PS51085">
    <property type="entry name" value="2FE2S_FER_2"/>
    <property type="match status" value="1"/>
</dbReference>
<evidence type="ECO:0000256" key="2">
    <source>
        <dbReference type="ARBA" id="ARBA00022630"/>
    </source>
</evidence>
<dbReference type="SUPFAM" id="SSF63380">
    <property type="entry name" value="Riboflavin synthase domain-like"/>
    <property type="match status" value="1"/>
</dbReference>
<dbReference type="Pfam" id="PF00970">
    <property type="entry name" value="FAD_binding_6"/>
    <property type="match status" value="1"/>
</dbReference>
<evidence type="ECO:0000259" key="12">
    <source>
        <dbReference type="PROSITE" id="PS51384"/>
    </source>
</evidence>
<name>A0ABV7HNG6_9GAMM</name>
<keyword evidence="14" id="KW-1185">Reference proteome</keyword>
<evidence type="ECO:0000259" key="11">
    <source>
        <dbReference type="PROSITE" id="PS51085"/>
    </source>
</evidence>
<evidence type="ECO:0000256" key="9">
    <source>
        <dbReference type="ARBA" id="ARBA00034078"/>
    </source>
</evidence>
<sequence>MTTELNRKESGLLPIIGMAWTYTWLYKLGGYFWNRSGQLQDYVNFLLCEADPLWDQQRMAAQIVKKEHPTANSTTLWLKPPAKWQGFKPGQYVQLECEIDGSRVQRCYSLSNSPESFEQTGLISITVKAITDGKVSNYVKDHLSESDLVYLSHAQGIFSYQLSDSTSNKERSQDIQEEPSHYLFLAGGSGITPIKSMIEQLIVDRTFNQPKITLVYTAQNESDAIYLERLRQLAEYQADFDLHFHASDDHGYLTAKQLRQWINEPSTTDAFICGPSAFMDSMQTGLRKQGIAEDHIKLERFGAAKPAIKSTKGKITTYFEPTEQTLVNKGEQSLLEMAEEAGLNPKYGCRAGICHECKCKRPAGELLDAQTGEAIPHDQSHIQPCVTYATSDLVVSQWN</sequence>
<dbReference type="PANTHER" id="PTHR47354">
    <property type="entry name" value="NADH OXIDOREDUCTASE HCR"/>
    <property type="match status" value="1"/>
</dbReference>
<dbReference type="InterPro" id="IPR008333">
    <property type="entry name" value="Cbr1-like_FAD-bd_dom"/>
</dbReference>
<organism evidence="13 14">
    <name type="scientific">Litoribrevibacter euphylliae</name>
    <dbReference type="NCBI Taxonomy" id="1834034"/>
    <lineage>
        <taxon>Bacteria</taxon>
        <taxon>Pseudomonadati</taxon>
        <taxon>Pseudomonadota</taxon>
        <taxon>Gammaproteobacteria</taxon>
        <taxon>Oceanospirillales</taxon>
        <taxon>Oceanospirillaceae</taxon>
        <taxon>Litoribrevibacter</taxon>
    </lineage>
</organism>
<dbReference type="Gene3D" id="3.40.50.80">
    <property type="entry name" value="Nucleotide-binding domain of ferredoxin-NADP reductase (FNR) module"/>
    <property type="match status" value="1"/>
</dbReference>
<keyword evidence="2" id="KW-0285">Flavoprotein</keyword>
<comment type="cofactor">
    <cofactor evidence="9">
        <name>[2Fe-2S] cluster</name>
        <dbReference type="ChEBI" id="CHEBI:190135"/>
    </cofactor>
</comment>
<dbReference type="InterPro" id="IPR036010">
    <property type="entry name" value="2Fe-2S_ferredoxin-like_sf"/>
</dbReference>
<evidence type="ECO:0000313" key="13">
    <source>
        <dbReference type="EMBL" id="MFC3152877.1"/>
    </source>
</evidence>
<keyword evidence="5" id="KW-0274">FAD</keyword>
<protein>
    <submittedName>
        <fullName evidence="13">Flavin reductase family protein</fullName>
    </submittedName>
</protein>
<evidence type="ECO:0000256" key="6">
    <source>
        <dbReference type="ARBA" id="ARBA00023002"/>
    </source>
</evidence>